<dbReference type="EMBL" id="CACVAZ010000074">
    <property type="protein sequence ID" value="CAA6812660.1"/>
    <property type="molecule type" value="Genomic_DNA"/>
</dbReference>
<comment type="subcellular location">
    <subcellularLocation>
        <location evidence="1">Cytoplasm</location>
    </subcellularLocation>
</comment>
<evidence type="ECO:0000313" key="2">
    <source>
        <dbReference type="EMBL" id="CAA6812660.1"/>
    </source>
</evidence>
<dbReference type="GO" id="GO:0005737">
    <property type="term" value="C:cytoplasm"/>
    <property type="evidence" value="ECO:0007669"/>
    <property type="project" value="UniProtKB-SubCell"/>
</dbReference>
<sequence length="120" mass="13372">MNISSIVVQVLPKNYESVKEALEASGVCDYHFGDQEKGKMIVTVDGEGVEEEIKKLVAIQQTSNVLTADMMQTYQEELEGAIKELEEADIVPDMLNMDSVDVRDIIYNGDLRKKDFQGGV</sequence>
<dbReference type="Gene3D" id="3.30.70.920">
    <property type="match status" value="1"/>
</dbReference>
<dbReference type="AlphaFoldDB" id="A0A6S6TB92"/>
<organism evidence="2">
    <name type="scientific">uncultured Sulfurovum sp</name>
    <dbReference type="NCBI Taxonomy" id="269237"/>
    <lineage>
        <taxon>Bacteria</taxon>
        <taxon>Pseudomonadati</taxon>
        <taxon>Campylobacterota</taxon>
        <taxon>Epsilonproteobacteria</taxon>
        <taxon>Campylobacterales</taxon>
        <taxon>Sulfurovaceae</taxon>
        <taxon>Sulfurovum</taxon>
        <taxon>environmental samples</taxon>
    </lineage>
</organism>
<protein>
    <recommendedName>
        <fullName evidence="1">Chaperone NapD</fullName>
    </recommendedName>
    <alternativeName>
        <fullName evidence="1">NapA signal peptide-binding chaperone NapD</fullName>
    </alternativeName>
</protein>
<proteinExistence type="inferred from homology"/>
<comment type="function">
    <text evidence="1">Chaperone for NapA, the catalytic subunit of the periplasmic nitrate reductase. It binds directly and specifically to the twin-arginine signal peptide of NapA, preventing premature interaction with the Tat translocase and premature export.</text>
</comment>
<comment type="similarity">
    <text evidence="1">Belongs to the NapD family.</text>
</comment>
<dbReference type="Pfam" id="PF03927">
    <property type="entry name" value="NapD"/>
    <property type="match status" value="1"/>
</dbReference>
<keyword evidence="1" id="KW-0963">Cytoplasm</keyword>
<gene>
    <name evidence="1" type="primary">napD</name>
    <name evidence="2" type="ORF">HELGO_WM15547</name>
</gene>
<name>A0A6S6TB92_9BACT</name>
<keyword evidence="1" id="KW-0143">Chaperone</keyword>
<dbReference type="HAMAP" id="MF_02200">
    <property type="entry name" value="NapD"/>
    <property type="match status" value="1"/>
</dbReference>
<evidence type="ECO:0000256" key="1">
    <source>
        <dbReference type="HAMAP-Rule" id="MF_02200"/>
    </source>
</evidence>
<reference evidence="2" key="1">
    <citation type="submission" date="2020-01" db="EMBL/GenBank/DDBJ databases">
        <authorList>
            <person name="Meier V. D."/>
            <person name="Meier V D."/>
        </authorList>
    </citation>
    <scope>NUCLEOTIDE SEQUENCE</scope>
    <source>
        <strain evidence="2">HLG_WM_MAG_02</strain>
    </source>
</reference>
<dbReference type="GO" id="GO:0005048">
    <property type="term" value="F:signal sequence binding"/>
    <property type="evidence" value="ECO:0007669"/>
    <property type="project" value="UniProtKB-UniRule"/>
</dbReference>
<dbReference type="InterPro" id="IPR005623">
    <property type="entry name" value="Chaperone_NapD_NO3_reduct"/>
</dbReference>
<accession>A0A6S6TB92</accession>
<comment type="subunit">
    <text evidence="1">Interacts with the cytoplasmic NapA precursor.</text>
</comment>
<dbReference type="GO" id="GO:0051224">
    <property type="term" value="P:negative regulation of protein transport"/>
    <property type="evidence" value="ECO:0007669"/>
    <property type="project" value="UniProtKB-UniRule"/>
</dbReference>